<comment type="function">
    <text evidence="17">Catalyzes quinol oxidation with the concomitant reduction of oxygen to water. Subunit II transfers the electrons from a quinol to the binuclear center of the catalytic subunit I.</text>
</comment>
<dbReference type="AlphaFoldDB" id="A0A3S2X083"/>
<evidence type="ECO:0000313" key="22">
    <source>
        <dbReference type="Proteomes" id="UP000288024"/>
    </source>
</evidence>
<reference evidence="21 22" key="1">
    <citation type="submission" date="2019-01" db="EMBL/GenBank/DDBJ databases">
        <title>Bacillus sp. M5HDSG1-1, whole genome shotgun sequence.</title>
        <authorList>
            <person name="Tuo L."/>
        </authorList>
    </citation>
    <scope>NUCLEOTIDE SEQUENCE [LARGE SCALE GENOMIC DNA]</scope>
    <source>
        <strain evidence="21 22">M5HDSG1-1</strain>
    </source>
</reference>
<keyword evidence="6 17" id="KW-1003">Cell membrane</keyword>
<dbReference type="CDD" id="cd04212">
    <property type="entry name" value="CuRO_UO_II"/>
    <property type="match status" value="1"/>
</dbReference>
<dbReference type="InterPro" id="IPR008972">
    <property type="entry name" value="Cupredoxin"/>
</dbReference>
<evidence type="ECO:0000256" key="8">
    <source>
        <dbReference type="ARBA" id="ARBA00022692"/>
    </source>
</evidence>
<evidence type="ECO:0000256" key="12">
    <source>
        <dbReference type="ARBA" id="ARBA00022989"/>
    </source>
</evidence>
<feature type="domain" description="Cytochrome oxidase subunit II transmembrane region profile" evidence="20">
    <location>
        <begin position="20"/>
        <end position="118"/>
    </location>
</feature>
<dbReference type="Pfam" id="PF02790">
    <property type="entry name" value="COX2_TM"/>
    <property type="match status" value="1"/>
</dbReference>
<evidence type="ECO:0000256" key="6">
    <source>
        <dbReference type="ARBA" id="ARBA00022475"/>
    </source>
</evidence>
<dbReference type="InterPro" id="IPR036257">
    <property type="entry name" value="Cyt_c_oxidase_su2_TM_sf"/>
</dbReference>
<dbReference type="PROSITE" id="PS51257">
    <property type="entry name" value="PROKAR_LIPOPROTEIN"/>
    <property type="match status" value="1"/>
</dbReference>
<gene>
    <name evidence="21" type="primary">qoxA</name>
    <name evidence="21" type="ORF">EM808_21815</name>
</gene>
<dbReference type="GO" id="GO:0005886">
    <property type="term" value="C:plasma membrane"/>
    <property type="evidence" value="ECO:0007669"/>
    <property type="project" value="UniProtKB-SubCell"/>
</dbReference>
<keyword evidence="10" id="KW-0732">Signal</keyword>
<dbReference type="RefSeq" id="WP_127740757.1">
    <property type="nucleotide sequence ID" value="NZ_CAJCKN010000026.1"/>
</dbReference>
<evidence type="ECO:0000256" key="11">
    <source>
        <dbReference type="ARBA" id="ARBA00022982"/>
    </source>
</evidence>
<evidence type="ECO:0000259" key="20">
    <source>
        <dbReference type="PROSITE" id="PS50999"/>
    </source>
</evidence>
<dbReference type="EMBL" id="RZTZ01000012">
    <property type="protein sequence ID" value="RVT58560.1"/>
    <property type="molecule type" value="Genomic_DNA"/>
</dbReference>
<evidence type="ECO:0000256" key="13">
    <source>
        <dbReference type="ARBA" id="ARBA00023002"/>
    </source>
</evidence>
<evidence type="ECO:0000256" key="1">
    <source>
        <dbReference type="ARBA" id="ARBA00000725"/>
    </source>
</evidence>
<comment type="function">
    <text evidence="16">Subunits I and II form the functional core of the enzyme complex. Electrons originating in cytochrome c are transferred via heme a and Cu(A) to the binuclear center formed by heme a3 and Cu(B).</text>
</comment>
<name>A0A3S2X083_9BACI</name>
<keyword evidence="12 18" id="KW-1133">Transmembrane helix</keyword>
<protein>
    <recommendedName>
        <fullName evidence="4 17">Quinol oxidase subunit 2</fullName>
        <ecNumber evidence="17">1.10.3.-</ecNumber>
    </recommendedName>
</protein>
<comment type="subcellular location">
    <subcellularLocation>
        <location evidence="2">Cell membrane</location>
        <topology evidence="2">Multi-pass membrane protein</topology>
    </subcellularLocation>
</comment>
<keyword evidence="8 18" id="KW-0812">Transmembrane</keyword>
<dbReference type="Gene3D" id="1.10.287.90">
    <property type="match status" value="1"/>
</dbReference>
<keyword evidence="22" id="KW-1185">Reference proteome</keyword>
<evidence type="ECO:0000256" key="5">
    <source>
        <dbReference type="ARBA" id="ARBA00022448"/>
    </source>
</evidence>
<dbReference type="NCBIfam" id="TIGR02866">
    <property type="entry name" value="CoxB"/>
    <property type="match status" value="1"/>
</dbReference>
<evidence type="ECO:0000256" key="14">
    <source>
        <dbReference type="ARBA" id="ARBA00023008"/>
    </source>
</evidence>
<evidence type="ECO:0000256" key="2">
    <source>
        <dbReference type="ARBA" id="ARBA00004651"/>
    </source>
</evidence>
<dbReference type="GO" id="GO:0016682">
    <property type="term" value="F:oxidoreductase activity, acting on diphenols and related substances as donors, oxygen as acceptor"/>
    <property type="evidence" value="ECO:0007669"/>
    <property type="project" value="InterPro"/>
</dbReference>
<evidence type="ECO:0000256" key="7">
    <source>
        <dbReference type="ARBA" id="ARBA00022660"/>
    </source>
</evidence>
<evidence type="ECO:0000256" key="15">
    <source>
        <dbReference type="ARBA" id="ARBA00023136"/>
    </source>
</evidence>
<keyword evidence="15 17" id="KW-0472">Membrane</keyword>
<evidence type="ECO:0000256" key="17">
    <source>
        <dbReference type="PIRNR" id="PIRNR000292"/>
    </source>
</evidence>
<dbReference type="InterPro" id="IPR014222">
    <property type="entry name" value="Cyt_c_oxidase_su2"/>
</dbReference>
<evidence type="ECO:0000256" key="4">
    <source>
        <dbReference type="ARBA" id="ARBA00016131"/>
    </source>
</evidence>
<dbReference type="GO" id="GO:0042773">
    <property type="term" value="P:ATP synthesis coupled electron transport"/>
    <property type="evidence" value="ECO:0007669"/>
    <property type="project" value="TreeGrafter"/>
</dbReference>
<dbReference type="Gene3D" id="2.60.40.420">
    <property type="entry name" value="Cupredoxins - blue copper proteins"/>
    <property type="match status" value="1"/>
</dbReference>
<dbReference type="PANTHER" id="PTHR22888">
    <property type="entry name" value="CYTOCHROME C OXIDASE, SUBUNIT II"/>
    <property type="match status" value="1"/>
</dbReference>
<dbReference type="PROSITE" id="PS50857">
    <property type="entry name" value="COX2_CUA"/>
    <property type="match status" value="1"/>
</dbReference>
<comment type="similarity">
    <text evidence="3 17">Belongs to the cytochrome c oxidase subunit 2 family.</text>
</comment>
<dbReference type="InterPro" id="IPR034227">
    <property type="entry name" value="CuRO_UO_II"/>
</dbReference>
<dbReference type="PRINTS" id="PR01166">
    <property type="entry name" value="CYCOXIDASEII"/>
</dbReference>
<dbReference type="GO" id="GO:0004129">
    <property type="term" value="F:cytochrome-c oxidase activity"/>
    <property type="evidence" value="ECO:0007669"/>
    <property type="project" value="UniProtKB-UniRule"/>
</dbReference>
<dbReference type="InterPro" id="IPR006332">
    <property type="entry name" value="QoxA"/>
</dbReference>
<dbReference type="NCBIfam" id="TIGR01432">
    <property type="entry name" value="QOXA"/>
    <property type="match status" value="1"/>
</dbReference>
<evidence type="ECO:0000256" key="9">
    <source>
        <dbReference type="ARBA" id="ARBA00022723"/>
    </source>
</evidence>
<proteinExistence type="inferred from homology"/>
<keyword evidence="11 17" id="KW-0249">Electron transport</keyword>
<evidence type="ECO:0000256" key="3">
    <source>
        <dbReference type="ARBA" id="ARBA00007866"/>
    </source>
</evidence>
<dbReference type="InterPro" id="IPR045187">
    <property type="entry name" value="CcO_II"/>
</dbReference>
<dbReference type="InterPro" id="IPR011759">
    <property type="entry name" value="Cyt_c_oxidase_su2_TM_dom"/>
</dbReference>
<organism evidence="21 22">
    <name type="scientific">Niallia taxi</name>
    <dbReference type="NCBI Taxonomy" id="2499688"/>
    <lineage>
        <taxon>Bacteria</taxon>
        <taxon>Bacillati</taxon>
        <taxon>Bacillota</taxon>
        <taxon>Bacilli</taxon>
        <taxon>Bacillales</taxon>
        <taxon>Bacillaceae</taxon>
        <taxon>Niallia</taxon>
    </lineage>
</organism>
<dbReference type="InterPro" id="IPR002429">
    <property type="entry name" value="CcO_II-like_C"/>
</dbReference>
<dbReference type="GeneID" id="87619533"/>
<feature type="domain" description="Cytochrome oxidase subunit II copper A binding" evidence="19">
    <location>
        <begin position="124"/>
        <end position="236"/>
    </location>
</feature>
<comment type="catalytic activity">
    <reaction evidence="1 17">
        <text>2 a quinol + O2 = 2 a quinone + 2 H2O</text>
        <dbReference type="Rhea" id="RHEA:55376"/>
        <dbReference type="ChEBI" id="CHEBI:15377"/>
        <dbReference type="ChEBI" id="CHEBI:15379"/>
        <dbReference type="ChEBI" id="CHEBI:24646"/>
        <dbReference type="ChEBI" id="CHEBI:132124"/>
    </reaction>
</comment>
<evidence type="ECO:0000256" key="10">
    <source>
        <dbReference type="ARBA" id="ARBA00022729"/>
    </source>
</evidence>
<evidence type="ECO:0000256" key="18">
    <source>
        <dbReference type="SAM" id="Phobius"/>
    </source>
</evidence>
<dbReference type="SUPFAM" id="SSF49503">
    <property type="entry name" value="Cupredoxins"/>
    <property type="match status" value="1"/>
</dbReference>
<dbReference type="EC" id="1.10.3.-" evidence="17"/>
<keyword evidence="7 17" id="KW-0679">Respiratory chain</keyword>
<keyword evidence="9" id="KW-0479">Metal-binding</keyword>
<evidence type="ECO:0000256" key="16">
    <source>
        <dbReference type="ARBA" id="ARBA00024688"/>
    </source>
</evidence>
<dbReference type="PIRSF" id="PIRSF000292">
    <property type="entry name" value="Ubi_od_II"/>
    <property type="match status" value="1"/>
</dbReference>
<feature type="transmembrane region" description="Helical" evidence="18">
    <location>
        <begin position="45"/>
        <end position="66"/>
    </location>
</feature>
<comment type="caution">
    <text evidence="21">The sequence shown here is derived from an EMBL/GenBank/DDBJ whole genome shotgun (WGS) entry which is preliminary data.</text>
</comment>
<feature type="transmembrane region" description="Helical" evidence="18">
    <location>
        <begin position="87"/>
        <end position="105"/>
    </location>
</feature>
<keyword evidence="13 17" id="KW-0560">Oxidoreductase</keyword>
<dbReference type="InterPro" id="IPR006333">
    <property type="entry name" value="Cyt_o_ubiquinol_oxidase_su2"/>
</dbReference>
<dbReference type="PANTHER" id="PTHR22888:SF18">
    <property type="entry name" value="CYTOCHROME BO(3) UBIQUINOL OXIDASE SUBUNIT 2"/>
    <property type="match status" value="1"/>
</dbReference>
<evidence type="ECO:0000313" key="21">
    <source>
        <dbReference type="EMBL" id="RVT58560.1"/>
    </source>
</evidence>
<dbReference type="GO" id="GO:0005507">
    <property type="term" value="F:copper ion binding"/>
    <property type="evidence" value="ECO:0007669"/>
    <property type="project" value="InterPro"/>
</dbReference>
<dbReference type="SUPFAM" id="SSF81464">
    <property type="entry name" value="Cytochrome c oxidase subunit II-like, transmembrane region"/>
    <property type="match status" value="1"/>
</dbReference>
<accession>A0A3S2X083</accession>
<keyword evidence="14" id="KW-0186">Copper</keyword>
<evidence type="ECO:0000259" key="19">
    <source>
        <dbReference type="PROSITE" id="PS50857"/>
    </source>
</evidence>
<dbReference type="Proteomes" id="UP000288024">
    <property type="component" value="Unassembled WGS sequence"/>
</dbReference>
<dbReference type="GO" id="GO:0009486">
    <property type="term" value="F:cytochrome bo3 ubiquinol oxidase activity"/>
    <property type="evidence" value="ECO:0007669"/>
    <property type="project" value="InterPro"/>
</dbReference>
<keyword evidence="5 17" id="KW-0813">Transport</keyword>
<dbReference type="PROSITE" id="PS50999">
    <property type="entry name" value="COX2_TM"/>
    <property type="match status" value="1"/>
</dbReference>
<sequence>MKSKKGLLLSLLAIVPIFVLSGCDSMVVFDPKGPVAKSIMDLINWSLIFMAIIVIVVFGLFGYIVWKYRAKPENEGYEPPEEHGSTVLEIVWTVIPFLIIIALTIPTVKTIYAVEDIPKNYEDQEPVVINVTSADWKWIFSYPEEGIETVNYVKIPAGVPIEFKLTSAGTMQSFWVPQLAGQKYTMYGAETELYLVADHTGEYLGQNTNFNGKGYAEMQFNVEAETQDDYNAWVDEVKDTAPKLSEDKYKELLKPTHLGRMTFSNTHLEWIDHGKGGTSNYYLNPELYKVHGYQGKIFDHEDADSEEKTDGGEH</sequence>